<dbReference type="InterPro" id="IPR024760">
    <property type="entry name" value="HTH_dom_conjug_TS-like"/>
</dbReference>
<dbReference type="Pfam" id="PF12645">
    <property type="entry name" value="HTH_16"/>
    <property type="match status" value="1"/>
</dbReference>
<protein>
    <submittedName>
        <fullName evidence="2">Helix-turn-helix domain protein</fullName>
    </submittedName>
</protein>
<dbReference type="EMBL" id="CACRTE010000018">
    <property type="protein sequence ID" value="VYT01437.1"/>
    <property type="molecule type" value="Genomic_DNA"/>
</dbReference>
<evidence type="ECO:0000313" key="2">
    <source>
        <dbReference type="EMBL" id="VYT01437.1"/>
    </source>
</evidence>
<reference evidence="2" key="1">
    <citation type="submission" date="2019-11" db="EMBL/GenBank/DDBJ databases">
        <authorList>
            <person name="Feng L."/>
        </authorList>
    </citation>
    <scope>NUCLEOTIDE SEQUENCE</scope>
    <source>
        <strain evidence="2">CinnocuumLFYP12</strain>
    </source>
</reference>
<proteinExistence type="predicted"/>
<dbReference type="RefSeq" id="WP_002609455.1">
    <property type="nucleotide sequence ID" value="NZ_BAAACC010000002.1"/>
</dbReference>
<organism evidence="2">
    <name type="scientific">Clostridium innocuum</name>
    <dbReference type="NCBI Taxonomy" id="1522"/>
    <lineage>
        <taxon>Bacteria</taxon>
        <taxon>Bacillati</taxon>
        <taxon>Bacillota</taxon>
        <taxon>Clostridia</taxon>
        <taxon>Eubacteriales</taxon>
        <taxon>Clostridiaceae</taxon>
        <taxon>Clostridium</taxon>
    </lineage>
</organism>
<accession>A0A6N2T7H3</accession>
<dbReference type="GeneID" id="61927177"/>
<name>A0A6N2T7H3_CLOIN</name>
<evidence type="ECO:0000259" key="1">
    <source>
        <dbReference type="Pfam" id="PF12645"/>
    </source>
</evidence>
<dbReference type="AlphaFoldDB" id="A0A6N2T7H3"/>
<sequence length="71" mass="8038">MMRNSKYNLVPYEVIERAITGDTAALLAVQEQHKAYIGRLSGGNADMQERLNAKLLMAVLKFRLDYQPPSK</sequence>
<feature type="domain" description="Helix-turn-helix conjugative transposon-like" evidence="1">
    <location>
        <begin position="12"/>
        <end position="63"/>
    </location>
</feature>
<gene>
    <name evidence="2" type="ORF">CILFYP12_01176</name>
</gene>